<dbReference type="GO" id="GO:0005886">
    <property type="term" value="C:plasma membrane"/>
    <property type="evidence" value="ECO:0007669"/>
    <property type="project" value="UniProtKB-SubCell"/>
</dbReference>
<dbReference type="GO" id="GO:0005524">
    <property type="term" value="F:ATP binding"/>
    <property type="evidence" value="ECO:0007669"/>
    <property type="project" value="UniProtKB-KW"/>
</dbReference>
<keyword evidence="18" id="KW-1185">Reference proteome</keyword>
<evidence type="ECO:0000313" key="18">
    <source>
        <dbReference type="Proteomes" id="UP000315303"/>
    </source>
</evidence>
<name>A0A502KYK0_9GAMM</name>
<keyword evidence="11 14" id="KW-1133">Transmembrane helix</keyword>
<dbReference type="EMBL" id="SAWY01000020">
    <property type="protein sequence ID" value="TPH15021.1"/>
    <property type="molecule type" value="Genomic_DNA"/>
</dbReference>
<dbReference type="SUPFAM" id="SSF158472">
    <property type="entry name" value="HAMP domain-like"/>
    <property type="match status" value="1"/>
</dbReference>
<keyword evidence="7 14" id="KW-0812">Transmembrane</keyword>
<dbReference type="SUPFAM" id="SSF47384">
    <property type="entry name" value="Homodimeric domain of signal transducing histidine kinase"/>
    <property type="match status" value="1"/>
</dbReference>
<dbReference type="PROSITE" id="PS50885">
    <property type="entry name" value="HAMP"/>
    <property type="match status" value="1"/>
</dbReference>
<keyword evidence="6" id="KW-0808">Transferase</keyword>
<dbReference type="EC" id="2.7.13.3" evidence="3"/>
<comment type="catalytic activity">
    <reaction evidence="1">
        <text>ATP + protein L-histidine = ADP + protein N-phospho-L-histidine.</text>
        <dbReference type="EC" id="2.7.13.3"/>
    </reaction>
</comment>
<organism evidence="17 18">
    <name type="scientific">Litorilituus lipolyticus</name>
    <dbReference type="NCBI Taxonomy" id="2491017"/>
    <lineage>
        <taxon>Bacteria</taxon>
        <taxon>Pseudomonadati</taxon>
        <taxon>Pseudomonadota</taxon>
        <taxon>Gammaproteobacteria</taxon>
        <taxon>Alteromonadales</taxon>
        <taxon>Colwelliaceae</taxon>
        <taxon>Litorilituus</taxon>
    </lineage>
</organism>
<evidence type="ECO:0000256" key="12">
    <source>
        <dbReference type="ARBA" id="ARBA00023012"/>
    </source>
</evidence>
<evidence type="ECO:0000256" key="11">
    <source>
        <dbReference type="ARBA" id="ARBA00022989"/>
    </source>
</evidence>
<evidence type="ECO:0000256" key="4">
    <source>
        <dbReference type="ARBA" id="ARBA00022475"/>
    </source>
</evidence>
<dbReference type="Gene3D" id="1.10.287.130">
    <property type="match status" value="1"/>
</dbReference>
<feature type="transmembrane region" description="Helical" evidence="14">
    <location>
        <begin position="171"/>
        <end position="193"/>
    </location>
</feature>
<dbReference type="SUPFAM" id="SSF55874">
    <property type="entry name" value="ATPase domain of HSP90 chaperone/DNA topoisomerase II/histidine kinase"/>
    <property type="match status" value="1"/>
</dbReference>
<evidence type="ECO:0000256" key="5">
    <source>
        <dbReference type="ARBA" id="ARBA00022553"/>
    </source>
</evidence>
<keyword evidence="4" id="KW-1003">Cell membrane</keyword>
<feature type="domain" description="HAMP" evidence="16">
    <location>
        <begin position="190"/>
        <end position="242"/>
    </location>
</feature>
<sequence>MVNLILLGFSFVALPLVISLLFTANKLSYLAQQSSETIFEVASLTQLNTKLSDSLSNIERSASQYLVLNDDELHQLFIKQQQELSQIIKKTLKQNPNKTLAQLLSQVLTASIQIKSQLSSDNLSNISLEQLQQEFKKLVILKAEIKHYSNSLIKQKADDVQRSNEKARSNIFNSLYIIPVSLLIALLFLVIIIRPLKRLISRIQTLEQGNFQNEITFSGAAEFEGIAHALEMMRVRLHSLELQKSSFIRHISHELKTPLAAIKEGTELIYDNSVGPLNSEQQEICDIIKMSAHRLQCLIEDLLDFNIVLDSTSLVASENITLSPLLSEVINERQLDIKRKNLTIITPDNDIQLHSNATQLKVVFDNILSNAIKYSPQSGTITLLSRYQENDVEIAVIDEGIGISFEHQDKVFDAFYQGTPPEHSQIKGSGLGLTIVKELLSRLQGTIQFVNREIGAEVTIKLPNASPTYKK</sequence>
<comment type="caution">
    <text evidence="17">The sequence shown here is derived from an EMBL/GenBank/DDBJ whole genome shotgun (WGS) entry which is preliminary data.</text>
</comment>
<evidence type="ECO:0000256" key="1">
    <source>
        <dbReference type="ARBA" id="ARBA00000085"/>
    </source>
</evidence>
<dbReference type="InterPro" id="IPR004358">
    <property type="entry name" value="Sig_transdc_His_kin-like_C"/>
</dbReference>
<evidence type="ECO:0000256" key="6">
    <source>
        <dbReference type="ARBA" id="ARBA00022679"/>
    </source>
</evidence>
<evidence type="ECO:0000256" key="8">
    <source>
        <dbReference type="ARBA" id="ARBA00022741"/>
    </source>
</evidence>
<dbReference type="RefSeq" id="WP_140603184.1">
    <property type="nucleotide sequence ID" value="NZ_SAWY01000020.1"/>
</dbReference>
<dbReference type="GO" id="GO:0000155">
    <property type="term" value="F:phosphorelay sensor kinase activity"/>
    <property type="evidence" value="ECO:0007669"/>
    <property type="project" value="InterPro"/>
</dbReference>
<dbReference type="InterPro" id="IPR003594">
    <property type="entry name" value="HATPase_dom"/>
</dbReference>
<dbReference type="PRINTS" id="PR00344">
    <property type="entry name" value="BCTRLSENSOR"/>
</dbReference>
<dbReference type="Gene3D" id="6.10.340.10">
    <property type="match status" value="1"/>
</dbReference>
<proteinExistence type="predicted"/>
<dbReference type="PANTHER" id="PTHR45528">
    <property type="entry name" value="SENSOR HISTIDINE KINASE CPXA"/>
    <property type="match status" value="1"/>
</dbReference>
<dbReference type="AlphaFoldDB" id="A0A502KYK0"/>
<keyword evidence="8" id="KW-0547">Nucleotide-binding</keyword>
<keyword evidence="9" id="KW-0418">Kinase</keyword>
<dbReference type="OrthoDB" id="9804645at2"/>
<dbReference type="Proteomes" id="UP000315303">
    <property type="component" value="Unassembled WGS sequence"/>
</dbReference>
<dbReference type="InterPro" id="IPR005467">
    <property type="entry name" value="His_kinase_dom"/>
</dbReference>
<evidence type="ECO:0000313" key="17">
    <source>
        <dbReference type="EMBL" id="TPH15021.1"/>
    </source>
</evidence>
<keyword evidence="12" id="KW-0902">Two-component regulatory system</keyword>
<dbReference type="InterPro" id="IPR003660">
    <property type="entry name" value="HAMP_dom"/>
</dbReference>
<evidence type="ECO:0000256" key="13">
    <source>
        <dbReference type="ARBA" id="ARBA00023136"/>
    </source>
</evidence>
<feature type="domain" description="Histidine kinase" evidence="15">
    <location>
        <begin position="250"/>
        <end position="466"/>
    </location>
</feature>
<dbReference type="InterPro" id="IPR050398">
    <property type="entry name" value="HssS/ArlS-like"/>
</dbReference>
<evidence type="ECO:0000256" key="7">
    <source>
        <dbReference type="ARBA" id="ARBA00022692"/>
    </source>
</evidence>
<dbReference type="SMART" id="SM00304">
    <property type="entry name" value="HAMP"/>
    <property type="match status" value="1"/>
</dbReference>
<dbReference type="Gene3D" id="3.30.565.10">
    <property type="entry name" value="Histidine kinase-like ATPase, C-terminal domain"/>
    <property type="match status" value="1"/>
</dbReference>
<dbReference type="InterPro" id="IPR036097">
    <property type="entry name" value="HisK_dim/P_sf"/>
</dbReference>
<evidence type="ECO:0000256" key="14">
    <source>
        <dbReference type="SAM" id="Phobius"/>
    </source>
</evidence>
<dbReference type="CDD" id="cd00082">
    <property type="entry name" value="HisKA"/>
    <property type="match status" value="1"/>
</dbReference>
<dbReference type="SMART" id="SM00387">
    <property type="entry name" value="HATPase_c"/>
    <property type="match status" value="1"/>
</dbReference>
<dbReference type="CDD" id="cd06225">
    <property type="entry name" value="HAMP"/>
    <property type="match status" value="1"/>
</dbReference>
<dbReference type="Pfam" id="PF00512">
    <property type="entry name" value="HisKA"/>
    <property type="match status" value="1"/>
</dbReference>
<dbReference type="InterPro" id="IPR003661">
    <property type="entry name" value="HisK_dim/P_dom"/>
</dbReference>
<dbReference type="Pfam" id="PF02518">
    <property type="entry name" value="HATPase_c"/>
    <property type="match status" value="1"/>
</dbReference>
<dbReference type="PANTHER" id="PTHR45528:SF1">
    <property type="entry name" value="SENSOR HISTIDINE KINASE CPXA"/>
    <property type="match status" value="1"/>
</dbReference>
<evidence type="ECO:0000256" key="3">
    <source>
        <dbReference type="ARBA" id="ARBA00012438"/>
    </source>
</evidence>
<keyword evidence="10" id="KW-0067">ATP-binding</keyword>
<reference evidence="17 18" key="1">
    <citation type="submission" date="2019-01" db="EMBL/GenBank/DDBJ databases">
        <title>Litorilituus lipolytica sp. nov., isolated from intertidal sand of the Yellow Sea in China.</title>
        <authorList>
            <person name="Liu A."/>
        </authorList>
    </citation>
    <scope>NUCLEOTIDE SEQUENCE [LARGE SCALE GENOMIC DNA]</scope>
    <source>
        <strain evidence="17 18">RZ04</strain>
    </source>
</reference>
<protein>
    <recommendedName>
        <fullName evidence="3">histidine kinase</fullName>
        <ecNumber evidence="3">2.7.13.3</ecNumber>
    </recommendedName>
</protein>
<dbReference type="SMART" id="SM00388">
    <property type="entry name" value="HisKA"/>
    <property type="match status" value="1"/>
</dbReference>
<accession>A0A502KYK0</accession>
<evidence type="ECO:0000256" key="9">
    <source>
        <dbReference type="ARBA" id="ARBA00022777"/>
    </source>
</evidence>
<evidence type="ECO:0000256" key="10">
    <source>
        <dbReference type="ARBA" id="ARBA00022840"/>
    </source>
</evidence>
<evidence type="ECO:0000256" key="2">
    <source>
        <dbReference type="ARBA" id="ARBA00004651"/>
    </source>
</evidence>
<evidence type="ECO:0000259" key="16">
    <source>
        <dbReference type="PROSITE" id="PS50885"/>
    </source>
</evidence>
<keyword evidence="5" id="KW-0597">Phosphoprotein</keyword>
<dbReference type="PROSITE" id="PS50109">
    <property type="entry name" value="HIS_KIN"/>
    <property type="match status" value="1"/>
</dbReference>
<gene>
    <name evidence="17" type="ORF">EPA86_09370</name>
</gene>
<keyword evidence="13 14" id="KW-0472">Membrane</keyword>
<evidence type="ECO:0000259" key="15">
    <source>
        <dbReference type="PROSITE" id="PS50109"/>
    </source>
</evidence>
<comment type="subcellular location">
    <subcellularLocation>
        <location evidence="2">Cell membrane</location>
        <topology evidence="2">Multi-pass membrane protein</topology>
    </subcellularLocation>
</comment>
<dbReference type="InterPro" id="IPR036890">
    <property type="entry name" value="HATPase_C_sf"/>
</dbReference>
<dbReference type="Pfam" id="PF00672">
    <property type="entry name" value="HAMP"/>
    <property type="match status" value="1"/>
</dbReference>